<evidence type="ECO:0000259" key="8">
    <source>
        <dbReference type="Pfam" id="PF13190"/>
    </source>
</evidence>
<evidence type="ECO:0000256" key="1">
    <source>
        <dbReference type="ARBA" id="ARBA00004236"/>
    </source>
</evidence>
<name>A0A097AQR7_THEKI</name>
<dbReference type="InterPro" id="IPR025937">
    <property type="entry name" value="PDGLE_dom"/>
</dbReference>
<keyword evidence="2" id="KW-1003">Cell membrane</keyword>
<dbReference type="KEGG" id="tki:TKV_c09710"/>
<feature type="transmembrane region" description="Helical" evidence="7">
    <location>
        <begin position="66"/>
        <end position="87"/>
    </location>
</feature>
<feature type="compositionally biased region" description="Basic and acidic residues" evidence="6">
    <location>
        <begin position="102"/>
        <end position="112"/>
    </location>
</feature>
<evidence type="ECO:0000313" key="10">
    <source>
        <dbReference type="Proteomes" id="UP000029669"/>
    </source>
</evidence>
<protein>
    <recommendedName>
        <fullName evidence="8">PDGLE domain-containing protein</fullName>
    </recommendedName>
</protein>
<dbReference type="eggNOG" id="COG0310">
    <property type="taxonomic scope" value="Bacteria"/>
</dbReference>
<dbReference type="GO" id="GO:0005886">
    <property type="term" value="C:plasma membrane"/>
    <property type="evidence" value="ECO:0007669"/>
    <property type="project" value="UniProtKB-SubCell"/>
</dbReference>
<comment type="subcellular location">
    <subcellularLocation>
        <location evidence="1">Cell membrane</location>
    </subcellularLocation>
</comment>
<dbReference type="STRING" id="2325.TKV_c09710"/>
<sequence>MKKNLFWGFLIALVVAAFLSPFASPYPDGLERVAKDKGFLDLAEGKELIHAFMPDYQFPGIPHKGLATSIAGIIGTLLVFGAVYLLGRVLSKTRRGSSSGSEKMRGDIDFGD</sequence>
<evidence type="ECO:0000256" key="7">
    <source>
        <dbReference type="SAM" id="Phobius"/>
    </source>
</evidence>
<evidence type="ECO:0000256" key="2">
    <source>
        <dbReference type="ARBA" id="ARBA00022475"/>
    </source>
</evidence>
<evidence type="ECO:0000256" key="3">
    <source>
        <dbReference type="ARBA" id="ARBA00022692"/>
    </source>
</evidence>
<dbReference type="Pfam" id="PF13190">
    <property type="entry name" value="PDGLE"/>
    <property type="match status" value="1"/>
</dbReference>
<keyword evidence="3 7" id="KW-0812">Transmembrane</keyword>
<proteinExistence type="predicted"/>
<feature type="domain" description="PDGLE" evidence="8">
    <location>
        <begin position="3"/>
        <end position="91"/>
    </location>
</feature>
<feature type="region of interest" description="Disordered" evidence="6">
    <location>
        <begin position="92"/>
        <end position="112"/>
    </location>
</feature>
<gene>
    <name evidence="9" type="ORF">TKV_c09710</name>
</gene>
<dbReference type="Proteomes" id="UP000029669">
    <property type="component" value="Chromosome"/>
</dbReference>
<evidence type="ECO:0000313" key="9">
    <source>
        <dbReference type="EMBL" id="AIS52148.1"/>
    </source>
</evidence>
<accession>A0A097AQR7</accession>
<organism evidence="9 10">
    <name type="scientific">Thermoanaerobacter kivui</name>
    <name type="common">Acetogenium kivui</name>
    <dbReference type="NCBI Taxonomy" id="2325"/>
    <lineage>
        <taxon>Bacteria</taxon>
        <taxon>Bacillati</taxon>
        <taxon>Bacillota</taxon>
        <taxon>Clostridia</taxon>
        <taxon>Thermoanaerobacterales</taxon>
        <taxon>Thermoanaerobacteraceae</taxon>
        <taxon>Thermoanaerobacter</taxon>
    </lineage>
</organism>
<keyword evidence="10" id="KW-1185">Reference proteome</keyword>
<evidence type="ECO:0000256" key="6">
    <source>
        <dbReference type="SAM" id="MobiDB-lite"/>
    </source>
</evidence>
<dbReference type="EMBL" id="CP009170">
    <property type="protein sequence ID" value="AIS52148.1"/>
    <property type="molecule type" value="Genomic_DNA"/>
</dbReference>
<dbReference type="OrthoDB" id="1725146at2"/>
<dbReference type="AlphaFoldDB" id="A0A097AQR7"/>
<evidence type="ECO:0000256" key="4">
    <source>
        <dbReference type="ARBA" id="ARBA00022989"/>
    </source>
</evidence>
<reference evidence="10" key="1">
    <citation type="journal article" date="2015" name="Genome Announc.">
        <title>Whole-Genome Sequences of 80 Environmental and Clinical Isolates of Burkholderia pseudomallei.</title>
        <authorList>
            <person name="Johnson S.L."/>
            <person name="Baker A.L."/>
            <person name="Chain P.S."/>
            <person name="Currie B.J."/>
            <person name="Daligault H.E."/>
            <person name="Davenport K.W."/>
            <person name="Davis C.B."/>
            <person name="Inglis T.J."/>
            <person name="Kaestli M."/>
            <person name="Koren S."/>
            <person name="Mayo M."/>
            <person name="Merritt A.J."/>
            <person name="Price E.P."/>
            <person name="Sarovich D.S."/>
            <person name="Warner J."/>
            <person name="Rosovitz M.J."/>
        </authorList>
    </citation>
    <scope>NUCLEOTIDE SEQUENCE [LARGE SCALE GENOMIC DNA]</scope>
    <source>
        <strain evidence="10">DSM 2030</strain>
    </source>
</reference>
<keyword evidence="4 7" id="KW-1133">Transmembrane helix</keyword>
<dbReference type="RefSeq" id="WP_049684945.1">
    <property type="nucleotide sequence ID" value="NZ_CP009170.1"/>
</dbReference>
<keyword evidence="5 7" id="KW-0472">Membrane</keyword>
<evidence type="ECO:0000256" key="5">
    <source>
        <dbReference type="ARBA" id="ARBA00023136"/>
    </source>
</evidence>
<dbReference type="HOGENOM" id="CLU_137910_1_1_9"/>